<feature type="transmembrane region" description="Helical" evidence="8">
    <location>
        <begin position="12"/>
        <end position="30"/>
    </location>
</feature>
<keyword evidence="8" id="KW-0812">Transmembrane</keyword>
<evidence type="ECO:0000256" key="7">
    <source>
        <dbReference type="SAM" id="MobiDB-lite"/>
    </source>
</evidence>
<dbReference type="STRING" id="930128.SAMN05192532_104127"/>
<dbReference type="Pfam" id="PF00672">
    <property type="entry name" value="HAMP"/>
    <property type="match status" value="1"/>
</dbReference>
<accession>A0A1I2DKY0</accession>
<dbReference type="GO" id="GO:0007165">
    <property type="term" value="P:signal transduction"/>
    <property type="evidence" value="ECO:0007669"/>
    <property type="project" value="UniProtKB-KW"/>
</dbReference>
<evidence type="ECO:0000313" key="11">
    <source>
        <dbReference type="EMBL" id="SFE80933.1"/>
    </source>
</evidence>
<gene>
    <name evidence="11" type="ORF">SAMN05192532_104127</name>
</gene>
<evidence type="ECO:0000256" key="3">
    <source>
        <dbReference type="ARBA" id="ARBA00023136"/>
    </source>
</evidence>
<feature type="compositionally biased region" description="Polar residues" evidence="7">
    <location>
        <begin position="443"/>
        <end position="454"/>
    </location>
</feature>
<evidence type="ECO:0000256" key="1">
    <source>
        <dbReference type="ARBA" id="ARBA00004236"/>
    </source>
</evidence>
<evidence type="ECO:0000256" key="2">
    <source>
        <dbReference type="ARBA" id="ARBA00022475"/>
    </source>
</evidence>
<dbReference type="PANTHER" id="PTHR32089">
    <property type="entry name" value="METHYL-ACCEPTING CHEMOTAXIS PROTEIN MCPB"/>
    <property type="match status" value="1"/>
</dbReference>
<dbReference type="PROSITE" id="PS50885">
    <property type="entry name" value="HAMP"/>
    <property type="match status" value="1"/>
</dbReference>
<evidence type="ECO:0000256" key="6">
    <source>
        <dbReference type="PROSITE-ProRule" id="PRU00284"/>
    </source>
</evidence>
<dbReference type="SUPFAM" id="SSF58104">
    <property type="entry name" value="Methyl-accepting chemotaxis protein (MCP) signaling domain"/>
    <property type="match status" value="1"/>
</dbReference>
<evidence type="ECO:0000313" key="12">
    <source>
        <dbReference type="Proteomes" id="UP000199516"/>
    </source>
</evidence>
<feature type="domain" description="Methyl-accepting transducer" evidence="9">
    <location>
        <begin position="385"/>
        <end position="621"/>
    </location>
</feature>
<keyword evidence="3 8" id="KW-0472">Membrane</keyword>
<dbReference type="Pfam" id="PF00015">
    <property type="entry name" value="MCPsignal"/>
    <property type="match status" value="1"/>
</dbReference>
<dbReference type="AlphaFoldDB" id="A0A1I2DKY0"/>
<dbReference type="Gene3D" id="3.30.450.20">
    <property type="entry name" value="PAS domain"/>
    <property type="match status" value="1"/>
</dbReference>
<dbReference type="PROSITE" id="PS50111">
    <property type="entry name" value="CHEMOTAXIS_TRANSDUC_2"/>
    <property type="match status" value="1"/>
</dbReference>
<protein>
    <submittedName>
        <fullName evidence="11">Methyl-accepting chemotaxis protein</fullName>
    </submittedName>
</protein>
<reference evidence="11 12" key="1">
    <citation type="submission" date="2016-10" db="EMBL/GenBank/DDBJ databases">
        <authorList>
            <person name="de Groot N.N."/>
        </authorList>
    </citation>
    <scope>NUCLEOTIDE SEQUENCE [LARGE SCALE GENOMIC DNA]</scope>
    <source>
        <strain evidence="11 12">DSM 23995</strain>
    </source>
</reference>
<evidence type="ECO:0000259" key="9">
    <source>
        <dbReference type="PROSITE" id="PS50111"/>
    </source>
</evidence>
<keyword evidence="2" id="KW-1003">Cell membrane</keyword>
<evidence type="ECO:0000256" key="4">
    <source>
        <dbReference type="ARBA" id="ARBA00023224"/>
    </source>
</evidence>
<feature type="domain" description="HAMP" evidence="10">
    <location>
        <begin position="314"/>
        <end position="366"/>
    </location>
</feature>
<proteinExistence type="inferred from homology"/>
<comment type="subcellular location">
    <subcellularLocation>
        <location evidence="1">Cell membrane</location>
    </subcellularLocation>
</comment>
<evidence type="ECO:0000259" key="10">
    <source>
        <dbReference type="PROSITE" id="PS50885"/>
    </source>
</evidence>
<keyword evidence="12" id="KW-1185">Reference proteome</keyword>
<dbReference type="SMART" id="SM00304">
    <property type="entry name" value="HAMP"/>
    <property type="match status" value="2"/>
</dbReference>
<dbReference type="PROSITE" id="PS00430">
    <property type="entry name" value="TONB_DEPENDENT_REC_1"/>
    <property type="match status" value="1"/>
</dbReference>
<comment type="similarity">
    <text evidence="5">Belongs to the methyl-accepting chemotaxis (MCP) protein family.</text>
</comment>
<dbReference type="EMBL" id="FONT01000004">
    <property type="protein sequence ID" value="SFE80933.1"/>
    <property type="molecule type" value="Genomic_DNA"/>
</dbReference>
<evidence type="ECO:0000256" key="5">
    <source>
        <dbReference type="ARBA" id="ARBA00029447"/>
    </source>
</evidence>
<organism evidence="11 12">
    <name type="scientific">Alteribacillus iranensis</name>
    <dbReference type="NCBI Taxonomy" id="930128"/>
    <lineage>
        <taxon>Bacteria</taxon>
        <taxon>Bacillati</taxon>
        <taxon>Bacillota</taxon>
        <taxon>Bacilli</taxon>
        <taxon>Bacillales</taxon>
        <taxon>Bacillaceae</taxon>
        <taxon>Alteribacillus</taxon>
    </lineage>
</organism>
<feature type="region of interest" description="Disordered" evidence="7">
    <location>
        <begin position="432"/>
        <end position="462"/>
    </location>
</feature>
<dbReference type="OrthoDB" id="2513043at2"/>
<dbReference type="Proteomes" id="UP000199516">
    <property type="component" value="Unassembled WGS sequence"/>
</dbReference>
<dbReference type="Gene3D" id="1.10.8.500">
    <property type="entry name" value="HAMP domain in histidine kinase"/>
    <property type="match status" value="1"/>
</dbReference>
<dbReference type="Gene3D" id="1.10.287.950">
    <property type="entry name" value="Methyl-accepting chemotaxis protein"/>
    <property type="match status" value="1"/>
</dbReference>
<keyword evidence="8" id="KW-1133">Transmembrane helix</keyword>
<sequence length="671" mass="72711">MAKLKFSHKIIGMTISIIIATVLALTLFTYQSQHQLLSEQMESDAEHVLIQLEENTASFHQTLNIVEQSLKNNYIKLAHSTAETLSVTGSLTVDSLSSLAEKIGVSEIHITDETGKLTYSNEEDVIGYMFDSDEQSSPFMEAIGNPDFELAQEPVTRGKDGKLSMYAGVARRDEPGAVQIGLEPAEYQELLDSFSLQEEVATLSFAETGFAFIADKEGVITAHPDKELIGSQLTDLPFGDRMSNEQTGNFQYKDDGVTKFLSFTRSSEDGSIFMTSVNTDDYFAQLNTLLLQFLFTAFIVILLSVLFIIYFTRQSISQPIARLKEALSDIASGHLTIDLSSNRNDEIGEMFQHLQKSTSSLRQLISNISASSENIASSAVELSASTDETSRAAEHISETIQEVAAGTEKQSSSTESTTNTIAEMATSIEQISASAQQVSASAHNTAAKSETGNEASDRAMEQMSSIQTAMQVLSKEIKNLGEQSYQISEITQTITDISGETNLLALNASIEAARAGESGKGFAVVAEEVRKLAEKSARSADQITELISRNNNQTKKAVQTMETATHEVTDGIKLVHSTGEAFQEIKAATNDVTKQTEEVASAIQQIADSTKVVQSTIDAINEIGSRASVESQNVSAATEEQLAALEEVSASTSSLSTMAEELQALTKQFKI</sequence>
<name>A0A1I2DKY0_9BACI</name>
<feature type="compositionally biased region" description="Low complexity" evidence="7">
    <location>
        <begin position="432"/>
        <end position="442"/>
    </location>
</feature>
<dbReference type="CDD" id="cd11386">
    <property type="entry name" value="MCP_signal"/>
    <property type="match status" value="1"/>
</dbReference>
<dbReference type="PANTHER" id="PTHR32089:SF112">
    <property type="entry name" value="LYSOZYME-LIKE PROTEIN-RELATED"/>
    <property type="match status" value="1"/>
</dbReference>
<dbReference type="InterPro" id="IPR003660">
    <property type="entry name" value="HAMP_dom"/>
</dbReference>
<feature type="transmembrane region" description="Helical" evidence="8">
    <location>
        <begin position="289"/>
        <end position="312"/>
    </location>
</feature>
<dbReference type="RefSeq" id="WP_091661308.1">
    <property type="nucleotide sequence ID" value="NZ_FONT01000004.1"/>
</dbReference>
<dbReference type="InterPro" id="IPR010916">
    <property type="entry name" value="TonB_box_CS"/>
</dbReference>
<keyword evidence="4 6" id="KW-0807">Transducer</keyword>
<dbReference type="CDD" id="cd06225">
    <property type="entry name" value="HAMP"/>
    <property type="match status" value="1"/>
</dbReference>
<dbReference type="InterPro" id="IPR004089">
    <property type="entry name" value="MCPsignal_dom"/>
</dbReference>
<dbReference type="GO" id="GO:0005886">
    <property type="term" value="C:plasma membrane"/>
    <property type="evidence" value="ECO:0007669"/>
    <property type="project" value="UniProtKB-SubCell"/>
</dbReference>
<dbReference type="CDD" id="cd12912">
    <property type="entry name" value="PDC2_MCP_like"/>
    <property type="match status" value="1"/>
</dbReference>
<evidence type="ECO:0000256" key="8">
    <source>
        <dbReference type="SAM" id="Phobius"/>
    </source>
</evidence>
<dbReference type="SMART" id="SM00283">
    <property type="entry name" value="MA"/>
    <property type="match status" value="1"/>
</dbReference>